<dbReference type="SUPFAM" id="SSF47095">
    <property type="entry name" value="HMG-box"/>
    <property type="match status" value="1"/>
</dbReference>
<dbReference type="Gene3D" id="1.10.30.10">
    <property type="entry name" value="High mobility group box domain"/>
    <property type="match status" value="1"/>
</dbReference>
<feature type="region of interest" description="Disordered" evidence="6">
    <location>
        <begin position="179"/>
        <end position="415"/>
    </location>
</feature>
<evidence type="ECO:0000256" key="2">
    <source>
        <dbReference type="ARBA" id="ARBA00023125"/>
    </source>
</evidence>
<dbReference type="Proteomes" id="UP000193719">
    <property type="component" value="Unassembled WGS sequence"/>
</dbReference>
<feature type="compositionally biased region" description="Acidic residues" evidence="6">
    <location>
        <begin position="375"/>
        <end position="415"/>
    </location>
</feature>
<keyword evidence="9" id="KW-1185">Reference proteome</keyword>
<evidence type="ECO:0000256" key="4">
    <source>
        <dbReference type="PROSITE-ProRule" id="PRU00267"/>
    </source>
</evidence>
<dbReference type="InterPro" id="IPR009071">
    <property type="entry name" value="HMG_box_dom"/>
</dbReference>
<organism evidence="8 9">
    <name type="scientific">Piromyces finnis</name>
    <dbReference type="NCBI Taxonomy" id="1754191"/>
    <lineage>
        <taxon>Eukaryota</taxon>
        <taxon>Fungi</taxon>
        <taxon>Fungi incertae sedis</taxon>
        <taxon>Chytridiomycota</taxon>
        <taxon>Chytridiomycota incertae sedis</taxon>
        <taxon>Neocallimastigomycetes</taxon>
        <taxon>Neocallimastigales</taxon>
        <taxon>Neocallimastigaceae</taxon>
        <taxon>Piromyces</taxon>
    </lineage>
</organism>
<feature type="compositionally biased region" description="Acidic residues" evidence="6">
    <location>
        <begin position="240"/>
        <end position="255"/>
    </location>
</feature>
<evidence type="ECO:0000256" key="6">
    <source>
        <dbReference type="SAM" id="MobiDB-lite"/>
    </source>
</evidence>
<keyword evidence="2 4" id="KW-0238">DNA-binding</keyword>
<comment type="caution">
    <text evidence="8">The sequence shown here is derived from an EMBL/GenBank/DDBJ whole genome shotgun (WGS) entry which is preliminary data.</text>
</comment>
<feature type="compositionally biased region" description="Acidic residues" evidence="6">
    <location>
        <begin position="360"/>
        <end position="369"/>
    </location>
</feature>
<dbReference type="InterPro" id="IPR051965">
    <property type="entry name" value="ChromReg_NeuronalGeneExpr"/>
</dbReference>
<dbReference type="PROSITE" id="PS50118">
    <property type="entry name" value="HMG_BOX_2"/>
    <property type="match status" value="1"/>
</dbReference>
<feature type="compositionally biased region" description="Basic and acidic residues" evidence="6">
    <location>
        <begin position="265"/>
        <end position="276"/>
    </location>
</feature>
<evidence type="ECO:0000256" key="3">
    <source>
        <dbReference type="ARBA" id="ARBA00023242"/>
    </source>
</evidence>
<keyword evidence="5" id="KW-0175">Coiled coil</keyword>
<feature type="domain" description="HMG box" evidence="7">
    <location>
        <begin position="102"/>
        <end position="172"/>
    </location>
</feature>
<feature type="compositionally biased region" description="Acidic residues" evidence="6">
    <location>
        <begin position="316"/>
        <end position="339"/>
    </location>
</feature>
<dbReference type="Pfam" id="PF24245">
    <property type="entry name" value="INO80F"/>
    <property type="match status" value="1"/>
</dbReference>
<feature type="coiled-coil region" evidence="5">
    <location>
        <begin position="9"/>
        <end position="36"/>
    </location>
</feature>
<dbReference type="GO" id="GO:0005634">
    <property type="term" value="C:nucleus"/>
    <property type="evidence" value="ECO:0007669"/>
    <property type="project" value="UniProtKB-SubCell"/>
</dbReference>
<accession>A0A1Y1VF09</accession>
<dbReference type="InterPro" id="IPR036910">
    <property type="entry name" value="HMG_box_dom_sf"/>
</dbReference>
<dbReference type="Pfam" id="PF00505">
    <property type="entry name" value="HMG_box"/>
    <property type="match status" value="1"/>
</dbReference>
<dbReference type="SMART" id="SM00398">
    <property type="entry name" value="HMG"/>
    <property type="match status" value="1"/>
</dbReference>
<evidence type="ECO:0000313" key="9">
    <source>
        <dbReference type="Proteomes" id="UP000193719"/>
    </source>
</evidence>
<proteinExistence type="predicted"/>
<dbReference type="GO" id="GO:0003677">
    <property type="term" value="F:DNA binding"/>
    <property type="evidence" value="ECO:0007669"/>
    <property type="project" value="UniProtKB-UniRule"/>
</dbReference>
<name>A0A1Y1VF09_9FUNG</name>
<reference evidence="8 9" key="2">
    <citation type="submission" date="2016-08" db="EMBL/GenBank/DDBJ databases">
        <title>Pervasive Adenine N6-methylation of Active Genes in Fungi.</title>
        <authorList>
            <consortium name="DOE Joint Genome Institute"/>
            <person name="Mondo S.J."/>
            <person name="Dannebaum R.O."/>
            <person name="Kuo R.C."/>
            <person name="Labutti K."/>
            <person name="Haridas S."/>
            <person name="Kuo A."/>
            <person name="Salamov A."/>
            <person name="Ahrendt S.R."/>
            <person name="Lipzen A."/>
            <person name="Sullivan W."/>
            <person name="Andreopoulos W.B."/>
            <person name="Clum A."/>
            <person name="Lindquist E."/>
            <person name="Daum C."/>
            <person name="Ramamoorthy G.K."/>
            <person name="Gryganskyi A."/>
            <person name="Culley D."/>
            <person name="Magnuson J.K."/>
            <person name="James T.Y."/>
            <person name="O'Malley M.A."/>
            <person name="Stajich J.E."/>
            <person name="Spatafora J.W."/>
            <person name="Visel A."/>
            <person name="Grigoriev I.V."/>
        </authorList>
    </citation>
    <scope>NUCLEOTIDE SEQUENCE [LARGE SCALE GENOMIC DNA]</scope>
    <source>
        <strain evidence="9">finn</strain>
    </source>
</reference>
<evidence type="ECO:0000256" key="5">
    <source>
        <dbReference type="SAM" id="Coils"/>
    </source>
</evidence>
<dbReference type="AlphaFoldDB" id="A0A1Y1VF09"/>
<evidence type="ECO:0000259" key="7">
    <source>
        <dbReference type="PROSITE" id="PS50118"/>
    </source>
</evidence>
<feature type="compositionally biased region" description="Polar residues" evidence="6">
    <location>
        <begin position="282"/>
        <end position="306"/>
    </location>
</feature>
<dbReference type="GO" id="GO:0010468">
    <property type="term" value="P:regulation of gene expression"/>
    <property type="evidence" value="ECO:0007669"/>
    <property type="project" value="TreeGrafter"/>
</dbReference>
<reference evidence="8 9" key="1">
    <citation type="submission" date="2016-08" db="EMBL/GenBank/DDBJ databases">
        <title>Genomes of anaerobic fungi encode conserved fungal cellulosomes for biomass hydrolysis.</title>
        <authorList>
            <consortium name="DOE Joint Genome Institute"/>
            <person name="Haitjema C.H."/>
            <person name="Gilmore S.P."/>
            <person name="Henske J.K."/>
            <person name="Solomon K.V."/>
            <person name="De Groot R."/>
            <person name="Kuo A."/>
            <person name="Mondo S.J."/>
            <person name="Salamov A.A."/>
            <person name="Labutti K."/>
            <person name="Zhao Z."/>
            <person name="Chiniquy J."/>
            <person name="Barry K."/>
            <person name="Brewer H.M."/>
            <person name="Purvine S.O."/>
            <person name="Wright A.T."/>
            <person name="Boxma B."/>
            <person name="Van Alen T."/>
            <person name="Hackstein J.H."/>
            <person name="Baker S.E."/>
            <person name="Grigoriev I.V."/>
            <person name="O'Malley M.A."/>
        </authorList>
    </citation>
    <scope>NUCLEOTIDE SEQUENCE [LARGE SCALE GENOMIC DNA]</scope>
    <source>
        <strain evidence="9">finn</strain>
    </source>
</reference>
<dbReference type="STRING" id="1754191.A0A1Y1VF09"/>
<dbReference type="InterPro" id="IPR056513">
    <property type="entry name" value="INO80F"/>
</dbReference>
<dbReference type="PANTHER" id="PTHR46040:SF3">
    <property type="entry name" value="HIGH MOBILITY GROUP PROTEIN 2"/>
    <property type="match status" value="1"/>
</dbReference>
<dbReference type="PANTHER" id="PTHR46040">
    <property type="entry name" value="HIGH MOBILITY GROUP PROTEIN 2"/>
    <property type="match status" value="1"/>
</dbReference>
<keyword evidence="3 4" id="KW-0539">Nucleus</keyword>
<comment type="subcellular location">
    <subcellularLocation>
        <location evidence="1">Nucleus</location>
    </subcellularLocation>
</comment>
<evidence type="ECO:0000313" key="8">
    <source>
        <dbReference type="EMBL" id="ORX53782.1"/>
    </source>
</evidence>
<dbReference type="OrthoDB" id="1919336at2759"/>
<evidence type="ECO:0000256" key="1">
    <source>
        <dbReference type="ARBA" id="ARBA00004123"/>
    </source>
</evidence>
<feature type="compositionally biased region" description="Low complexity" evidence="6">
    <location>
        <begin position="209"/>
        <end position="239"/>
    </location>
</feature>
<feature type="DNA-binding region" description="HMG box" evidence="4">
    <location>
        <begin position="102"/>
        <end position="172"/>
    </location>
</feature>
<dbReference type="EMBL" id="MCFH01000012">
    <property type="protein sequence ID" value="ORX53782.1"/>
    <property type="molecule type" value="Genomic_DNA"/>
</dbReference>
<protein>
    <recommendedName>
        <fullName evidence="7">HMG box domain-containing protein</fullName>
    </recommendedName>
</protein>
<gene>
    <name evidence="8" type="ORF">BCR36DRAFT_403452</name>
</gene>
<sequence>MTKTLSQEEQKYKRKYEELFKKLQDLEENNKTLDLKIIKTRKCIKRLKVERGFLFEKLEKIKKPTDFDSDDSEIENNPPPQIVKVEEKHQKKKQKNIDPLAPKKPANAFFRFCQLQRKDLKSQIKNEDSSNSDITKILSNKWKELPQEKKQIDYDMYEIDKARYEKELEAYNINSEHKKGITSPLSKGKIKGRTKGKGSINATSKIRMNSISTTDDNIDDSMNSVNDNQTENSFNNANNNDDEDEMQVDDIDDVDAAVAATASDSKNKLFNEKQQDEDQPINDENNYSRSTSVEYSGETAQSNVDSNLDDTNTNDHDEDNEEEEDDDEEEEEEDNDDDDHENHGTNIMTGRMGKKFSIDSQDEIEENHDDVDSNTVEEEDEEVEEEEDDETEDIDEDTQLEEEEEEDDDDENKDE</sequence>